<accession>A0ABX0NVQ7</accession>
<feature type="region of interest" description="Disordered" evidence="1">
    <location>
        <begin position="759"/>
        <end position="778"/>
    </location>
</feature>
<evidence type="ECO:0000313" key="3">
    <source>
        <dbReference type="Proteomes" id="UP000609726"/>
    </source>
</evidence>
<sequence>MLNSLDIRSDHTPLEFDAYIEQGKKLAKSAGLNWTMMVSDDGYASEGTAWDLRALISDGNPLQAKLRNFSIVAKVKAKSDRIINSTVESCRPGVISESWQDLIKAYTLNHLMVLGLSLPYLAGVCNAIRLLATVKQKPLWLLTDEDFRECMAIARDIQPSGQTAVIIGAFVKTTVDTYHLSPHCPLFSKIDSARPTSPQNKRSAKFKTAETTIRDSLSIRKNAEKLPEQRAFWELIRIIFTESPRTFIDAIRFAQCKLLVLTGLRVGEISMVPLDWKRVLEYRDIKGVSAERYGGFGSATLLRHFAEKQGSKRREIGALWENTQFIPSVFETLIGEILDHVAQITGPLRKTLKMQTDSGRILPMYSPESVQPISVLYSRLTGSVLFKDVPDNVVGPYLSRYRESFDVALLDELMLLQSDVGHPARSAFYTFANRLQTEGLQFRSADGRPWAGRGVTNQFLRIDEIEHYIRAKLPTKISDTAAFRLDGGGSLQSHELIFLIPKRAVGEGRGDNPCHIGYTMGVGIATPEIIGNALTSNGPNGPSIFQTYGQTAVDQKLLLLPHSLRHLQNTELFRLGIADTIITKRFNRRSVAQSYEYDHRSLQEELDQVSLPDEWEEFLGPKANTVAKLIKAGRANGPIVAEFRHLEKTQGSEVAYSFLKGEADGFHATPYGHCLNSFTVAPCPTHLECFNGCMHLSATDLPENRRNLVALQGKLKAAVDLARSKPPSTVGRENQIQHAELRLANVGLLLATEPGERVFPEGRDFSSDTKRKDLLDGT</sequence>
<gene>
    <name evidence="2" type="ORF">F2P45_18835</name>
</gene>
<evidence type="ECO:0000256" key="1">
    <source>
        <dbReference type="SAM" id="MobiDB-lite"/>
    </source>
</evidence>
<keyword evidence="3" id="KW-1185">Reference proteome</keyword>
<proteinExistence type="predicted"/>
<protein>
    <recommendedName>
        <fullName evidence="4">Integrase</fullName>
    </recommendedName>
</protein>
<dbReference type="Proteomes" id="UP000609726">
    <property type="component" value="Unassembled WGS sequence"/>
</dbReference>
<evidence type="ECO:0000313" key="2">
    <source>
        <dbReference type="EMBL" id="NHZ91056.1"/>
    </source>
</evidence>
<name>A0ABX0NVQ7_9BURK</name>
<dbReference type="RefSeq" id="WP_166878462.1">
    <property type="nucleotide sequence ID" value="NZ_WHJH01000024.1"/>
</dbReference>
<dbReference type="EMBL" id="WHJH01000024">
    <property type="protein sequence ID" value="NHZ91056.1"/>
    <property type="molecule type" value="Genomic_DNA"/>
</dbReference>
<comment type="caution">
    <text evidence="2">The sequence shown here is derived from an EMBL/GenBank/DDBJ whole genome shotgun (WGS) entry which is preliminary data.</text>
</comment>
<organism evidence="2 3">
    <name type="scientific">Massilia mucilaginosa</name>
    <dbReference type="NCBI Taxonomy" id="2609282"/>
    <lineage>
        <taxon>Bacteria</taxon>
        <taxon>Pseudomonadati</taxon>
        <taxon>Pseudomonadota</taxon>
        <taxon>Betaproteobacteria</taxon>
        <taxon>Burkholderiales</taxon>
        <taxon>Oxalobacteraceae</taxon>
        <taxon>Telluria group</taxon>
        <taxon>Massilia</taxon>
    </lineage>
</organism>
<reference evidence="2 3" key="1">
    <citation type="submission" date="2019-10" db="EMBL/GenBank/DDBJ databases">
        <title>Taxonomy of Antarctic Massilia spp.: description of Massilia rubra sp. nov., Massilia aquatica sp. nov., Massilia mucilaginosa sp. nov., Massilia frigida sp. nov. isolated from streams, lakes and regoliths.</title>
        <authorList>
            <person name="Holochova P."/>
            <person name="Sedlacek I."/>
            <person name="Kralova S."/>
            <person name="Maslanova I."/>
            <person name="Busse H.-J."/>
            <person name="Stankova E."/>
            <person name="Vrbovska V."/>
            <person name="Kovarovic V."/>
            <person name="Bartak M."/>
            <person name="Svec P."/>
            <person name="Pantucek R."/>
        </authorList>
    </citation>
    <scope>NUCLEOTIDE SEQUENCE [LARGE SCALE GENOMIC DNA]</scope>
    <source>
        <strain evidence="2 3">CCM 8733</strain>
    </source>
</reference>
<evidence type="ECO:0008006" key="4">
    <source>
        <dbReference type="Google" id="ProtNLM"/>
    </source>
</evidence>